<evidence type="ECO:0000256" key="1">
    <source>
        <dbReference type="SAM" id="Phobius"/>
    </source>
</evidence>
<feature type="transmembrane region" description="Helical" evidence="1">
    <location>
        <begin position="50"/>
        <end position="69"/>
    </location>
</feature>
<keyword evidence="1" id="KW-1133">Transmembrane helix</keyword>
<dbReference type="Proteomes" id="UP000297245">
    <property type="component" value="Unassembled WGS sequence"/>
</dbReference>
<keyword evidence="3" id="KW-1185">Reference proteome</keyword>
<evidence type="ECO:0000313" key="3">
    <source>
        <dbReference type="Proteomes" id="UP000297245"/>
    </source>
</evidence>
<proteinExistence type="predicted"/>
<feature type="transmembrane region" description="Helical" evidence="1">
    <location>
        <begin position="129"/>
        <end position="150"/>
    </location>
</feature>
<sequence>MATSLYSFITSSALHSWPFYDQPTPSVFLSTCSSCLPGLSVICPSIQHSLSAVSASAVLATVSLFIAAVSASAAILFSYCSPCCCVCISAAFWFYLQDFRNKSLHPLIAAVSVYQLHSGFICRTSAPSLCTCFLLLCLCISCIPVLFVGLP</sequence>
<reference evidence="2 3" key="1">
    <citation type="journal article" date="2019" name="Nat. Ecol. Evol.">
        <title>Megaphylogeny resolves global patterns of mushroom evolution.</title>
        <authorList>
            <person name="Varga T."/>
            <person name="Krizsan K."/>
            <person name="Foldi C."/>
            <person name="Dima B."/>
            <person name="Sanchez-Garcia M."/>
            <person name="Sanchez-Ramirez S."/>
            <person name="Szollosi G.J."/>
            <person name="Szarkandi J.G."/>
            <person name="Papp V."/>
            <person name="Albert L."/>
            <person name="Andreopoulos W."/>
            <person name="Angelini C."/>
            <person name="Antonin V."/>
            <person name="Barry K.W."/>
            <person name="Bougher N.L."/>
            <person name="Buchanan P."/>
            <person name="Buyck B."/>
            <person name="Bense V."/>
            <person name="Catcheside P."/>
            <person name="Chovatia M."/>
            <person name="Cooper J."/>
            <person name="Damon W."/>
            <person name="Desjardin D."/>
            <person name="Finy P."/>
            <person name="Geml J."/>
            <person name="Haridas S."/>
            <person name="Hughes K."/>
            <person name="Justo A."/>
            <person name="Karasinski D."/>
            <person name="Kautmanova I."/>
            <person name="Kiss B."/>
            <person name="Kocsube S."/>
            <person name="Kotiranta H."/>
            <person name="LaButti K.M."/>
            <person name="Lechner B.E."/>
            <person name="Liimatainen K."/>
            <person name="Lipzen A."/>
            <person name="Lukacs Z."/>
            <person name="Mihaltcheva S."/>
            <person name="Morgado L.N."/>
            <person name="Niskanen T."/>
            <person name="Noordeloos M.E."/>
            <person name="Ohm R.A."/>
            <person name="Ortiz-Santana B."/>
            <person name="Ovrebo C."/>
            <person name="Racz N."/>
            <person name="Riley R."/>
            <person name="Savchenko A."/>
            <person name="Shiryaev A."/>
            <person name="Soop K."/>
            <person name="Spirin V."/>
            <person name="Szebenyi C."/>
            <person name="Tomsovsky M."/>
            <person name="Tulloss R.E."/>
            <person name="Uehling J."/>
            <person name="Grigoriev I.V."/>
            <person name="Vagvolgyi C."/>
            <person name="Papp T."/>
            <person name="Martin F.M."/>
            <person name="Miettinen O."/>
            <person name="Hibbett D.S."/>
            <person name="Nagy L.G."/>
        </authorList>
    </citation>
    <scope>NUCLEOTIDE SEQUENCE [LARGE SCALE GENOMIC DNA]</scope>
    <source>
        <strain evidence="2 3">CBS 962.96</strain>
    </source>
</reference>
<evidence type="ECO:0000313" key="2">
    <source>
        <dbReference type="EMBL" id="THU84272.1"/>
    </source>
</evidence>
<protein>
    <submittedName>
        <fullName evidence="2">Uncharacterized protein</fullName>
    </submittedName>
</protein>
<name>A0A4S8L6J5_DENBC</name>
<dbReference type="EMBL" id="ML179610">
    <property type="protein sequence ID" value="THU84272.1"/>
    <property type="molecule type" value="Genomic_DNA"/>
</dbReference>
<keyword evidence="1" id="KW-0472">Membrane</keyword>
<feature type="transmembrane region" description="Helical" evidence="1">
    <location>
        <begin position="75"/>
        <end position="96"/>
    </location>
</feature>
<dbReference type="AlphaFoldDB" id="A0A4S8L6J5"/>
<organism evidence="2 3">
    <name type="scientific">Dendrothele bispora (strain CBS 962.96)</name>
    <dbReference type="NCBI Taxonomy" id="1314807"/>
    <lineage>
        <taxon>Eukaryota</taxon>
        <taxon>Fungi</taxon>
        <taxon>Dikarya</taxon>
        <taxon>Basidiomycota</taxon>
        <taxon>Agaricomycotina</taxon>
        <taxon>Agaricomycetes</taxon>
        <taxon>Agaricomycetidae</taxon>
        <taxon>Agaricales</taxon>
        <taxon>Agaricales incertae sedis</taxon>
        <taxon>Dendrothele</taxon>
    </lineage>
</organism>
<accession>A0A4S8L6J5</accession>
<gene>
    <name evidence="2" type="ORF">K435DRAFT_408583</name>
</gene>
<keyword evidence="1" id="KW-0812">Transmembrane</keyword>